<evidence type="ECO:0000313" key="9">
    <source>
        <dbReference type="Proteomes" id="UP001185899"/>
    </source>
</evidence>
<dbReference type="InterPro" id="IPR027379">
    <property type="entry name" value="CLS_N"/>
</dbReference>
<evidence type="ECO:0000256" key="3">
    <source>
        <dbReference type="ARBA" id="ARBA00022692"/>
    </source>
</evidence>
<dbReference type="Proteomes" id="UP001185899">
    <property type="component" value="Unassembled WGS sequence"/>
</dbReference>
<accession>A0ABU4B0X5</accession>
<protein>
    <submittedName>
        <fullName evidence="8">PLDc N-terminal domain-containing protein</fullName>
    </submittedName>
</protein>
<evidence type="ECO:0000256" key="1">
    <source>
        <dbReference type="ARBA" id="ARBA00004651"/>
    </source>
</evidence>
<keyword evidence="9" id="KW-1185">Reference proteome</keyword>
<keyword evidence="3 6" id="KW-0812">Transmembrane</keyword>
<gene>
    <name evidence="8" type="ORF">R3P95_16205</name>
</gene>
<dbReference type="RefSeq" id="WP_317548842.1">
    <property type="nucleotide sequence ID" value="NZ_JAWLKE010000006.1"/>
</dbReference>
<name>A0ABU4B0X5_9NOCA</name>
<organism evidence="8 9">
    <name type="scientific">Rhodococcus cercidiphylli</name>
    <dbReference type="NCBI Taxonomy" id="489916"/>
    <lineage>
        <taxon>Bacteria</taxon>
        <taxon>Bacillati</taxon>
        <taxon>Actinomycetota</taxon>
        <taxon>Actinomycetes</taxon>
        <taxon>Mycobacteriales</taxon>
        <taxon>Nocardiaceae</taxon>
        <taxon>Rhodococcus</taxon>
    </lineage>
</organism>
<keyword evidence="2" id="KW-1003">Cell membrane</keyword>
<evidence type="ECO:0000256" key="4">
    <source>
        <dbReference type="ARBA" id="ARBA00022989"/>
    </source>
</evidence>
<evidence type="ECO:0000313" key="8">
    <source>
        <dbReference type="EMBL" id="MDV6232096.1"/>
    </source>
</evidence>
<proteinExistence type="predicted"/>
<feature type="transmembrane region" description="Helical" evidence="6">
    <location>
        <begin position="49"/>
        <end position="69"/>
    </location>
</feature>
<comment type="subcellular location">
    <subcellularLocation>
        <location evidence="1">Cell membrane</location>
        <topology evidence="1">Multi-pass membrane protein</topology>
    </subcellularLocation>
</comment>
<evidence type="ECO:0000256" key="2">
    <source>
        <dbReference type="ARBA" id="ARBA00022475"/>
    </source>
</evidence>
<evidence type="ECO:0000259" key="7">
    <source>
        <dbReference type="Pfam" id="PF13396"/>
    </source>
</evidence>
<dbReference type="EMBL" id="JAWLKE010000006">
    <property type="protein sequence ID" value="MDV6232096.1"/>
    <property type="molecule type" value="Genomic_DNA"/>
</dbReference>
<evidence type="ECO:0000256" key="5">
    <source>
        <dbReference type="ARBA" id="ARBA00023136"/>
    </source>
</evidence>
<comment type="caution">
    <text evidence="8">The sequence shown here is derived from an EMBL/GenBank/DDBJ whole genome shotgun (WGS) entry which is preliminary data.</text>
</comment>
<feature type="domain" description="Cardiolipin synthase N-terminal" evidence="7">
    <location>
        <begin position="28"/>
        <end position="70"/>
    </location>
</feature>
<keyword evidence="4 6" id="KW-1133">Transmembrane helix</keyword>
<evidence type="ECO:0000256" key="6">
    <source>
        <dbReference type="SAM" id="Phobius"/>
    </source>
</evidence>
<feature type="transmembrane region" description="Helical" evidence="6">
    <location>
        <begin position="17"/>
        <end position="37"/>
    </location>
</feature>
<sequence>MKISAEVNPTLPLAFDLAWMSVVVLWLVLVVVAWVSIFRSTQSRRGTKFWWCVFVLLMPITGALIWFVARPRNSDNDQRTSS</sequence>
<keyword evidence="5 6" id="KW-0472">Membrane</keyword>
<reference evidence="8 9" key="1">
    <citation type="submission" date="2023-10" db="EMBL/GenBank/DDBJ databases">
        <title>Development of a sustainable strategy for remediation of hydrocarbon-contaminated territories based on the waste exchange concept.</title>
        <authorList>
            <person name="Krivoruchko A."/>
        </authorList>
    </citation>
    <scope>NUCLEOTIDE SEQUENCE [LARGE SCALE GENOMIC DNA]</scope>
    <source>
        <strain evidence="8 9">IEGM 1322</strain>
    </source>
</reference>
<dbReference type="Pfam" id="PF13396">
    <property type="entry name" value="PLDc_N"/>
    <property type="match status" value="1"/>
</dbReference>